<evidence type="ECO:0000313" key="11">
    <source>
        <dbReference type="Proteomes" id="UP000576645"/>
    </source>
</evidence>
<keyword evidence="5" id="KW-0804">Transcription</keyword>
<dbReference type="CDD" id="cd17624">
    <property type="entry name" value="REC_OmpR_PmrA-like"/>
    <property type="match status" value="1"/>
</dbReference>
<dbReference type="InterPro" id="IPR001789">
    <property type="entry name" value="Sig_transdc_resp-reg_receiver"/>
</dbReference>
<evidence type="ECO:0000256" key="5">
    <source>
        <dbReference type="ARBA" id="ARBA00023163"/>
    </source>
</evidence>
<organism evidence="10 11">
    <name type="scientific">Vibrio coralliilyticus</name>
    <dbReference type="NCBI Taxonomy" id="190893"/>
    <lineage>
        <taxon>Bacteria</taxon>
        <taxon>Pseudomonadati</taxon>
        <taxon>Pseudomonadota</taxon>
        <taxon>Gammaproteobacteria</taxon>
        <taxon>Vibrionales</taxon>
        <taxon>Vibrionaceae</taxon>
        <taxon>Vibrio</taxon>
    </lineage>
</organism>
<dbReference type="InterPro" id="IPR001867">
    <property type="entry name" value="OmpR/PhoB-type_DNA-bd"/>
</dbReference>
<evidence type="ECO:0000259" key="8">
    <source>
        <dbReference type="PROSITE" id="PS50110"/>
    </source>
</evidence>
<evidence type="ECO:0000313" key="10">
    <source>
        <dbReference type="EMBL" id="NOJ21563.1"/>
    </source>
</evidence>
<evidence type="ECO:0000256" key="4">
    <source>
        <dbReference type="ARBA" id="ARBA00023125"/>
    </source>
</evidence>
<dbReference type="PROSITE" id="PS51755">
    <property type="entry name" value="OMPR_PHOB"/>
    <property type="match status" value="1"/>
</dbReference>
<keyword evidence="1 6" id="KW-0597">Phosphoprotein</keyword>
<dbReference type="SUPFAM" id="SSF46894">
    <property type="entry name" value="C-terminal effector domain of the bipartite response regulators"/>
    <property type="match status" value="1"/>
</dbReference>
<dbReference type="Pfam" id="PF00072">
    <property type="entry name" value="Response_reg"/>
    <property type="match status" value="1"/>
</dbReference>
<accession>A0AAP7DBD6</accession>
<evidence type="ECO:0000256" key="7">
    <source>
        <dbReference type="PROSITE-ProRule" id="PRU01091"/>
    </source>
</evidence>
<dbReference type="InterPro" id="IPR036388">
    <property type="entry name" value="WH-like_DNA-bd_sf"/>
</dbReference>
<sequence length="223" mass="24842">MKLLLVEDDAEIAEFIHKGLTEQGHSLCHEPDAKTGLVRAASESFDVIIFDRMLPSMDGIDAIRVLRQSQVHSPILILTAKDSIGDRVAGLEAGADDYMVKPFAFEELNARVRALARRQPVSQASTQLTAGPLTLDKLSRKVTHSGTEVDLLPREYQILELLMVNQGELVTRTMLLEQVWGFQFDPNTSLVQTHVSRLRNKVDKAFNTELIKTVRGAGYVLSF</sequence>
<dbReference type="InterPro" id="IPR011006">
    <property type="entry name" value="CheY-like_superfamily"/>
</dbReference>
<dbReference type="Gene3D" id="6.10.250.690">
    <property type="match status" value="1"/>
</dbReference>
<evidence type="ECO:0000256" key="2">
    <source>
        <dbReference type="ARBA" id="ARBA00023012"/>
    </source>
</evidence>
<dbReference type="AlphaFoldDB" id="A0AAP7DBD6"/>
<feature type="domain" description="OmpR/PhoB-type" evidence="9">
    <location>
        <begin position="125"/>
        <end position="223"/>
    </location>
</feature>
<protein>
    <submittedName>
        <fullName evidence="10">Response regulator transcription factor</fullName>
    </submittedName>
</protein>
<proteinExistence type="predicted"/>
<dbReference type="InterPro" id="IPR039420">
    <property type="entry name" value="WalR-like"/>
</dbReference>
<dbReference type="PANTHER" id="PTHR48111">
    <property type="entry name" value="REGULATOR OF RPOS"/>
    <property type="match status" value="1"/>
</dbReference>
<dbReference type="Gene3D" id="3.40.50.2300">
    <property type="match status" value="1"/>
</dbReference>
<name>A0AAP7DBD6_9VIBR</name>
<dbReference type="SUPFAM" id="SSF52172">
    <property type="entry name" value="CheY-like"/>
    <property type="match status" value="1"/>
</dbReference>
<dbReference type="SMART" id="SM00448">
    <property type="entry name" value="REC"/>
    <property type="match status" value="1"/>
</dbReference>
<dbReference type="InterPro" id="IPR016032">
    <property type="entry name" value="Sig_transdc_resp-reg_C-effctor"/>
</dbReference>
<dbReference type="Proteomes" id="UP000576645">
    <property type="component" value="Unassembled WGS sequence"/>
</dbReference>
<dbReference type="Pfam" id="PF00486">
    <property type="entry name" value="Trans_reg_C"/>
    <property type="match status" value="1"/>
</dbReference>
<dbReference type="GO" id="GO:0006355">
    <property type="term" value="P:regulation of DNA-templated transcription"/>
    <property type="evidence" value="ECO:0007669"/>
    <property type="project" value="InterPro"/>
</dbReference>
<feature type="domain" description="Response regulatory" evidence="8">
    <location>
        <begin position="2"/>
        <end position="116"/>
    </location>
</feature>
<dbReference type="SMART" id="SM00862">
    <property type="entry name" value="Trans_reg_C"/>
    <property type="match status" value="1"/>
</dbReference>
<dbReference type="PROSITE" id="PS50110">
    <property type="entry name" value="RESPONSE_REGULATORY"/>
    <property type="match status" value="1"/>
</dbReference>
<dbReference type="FunFam" id="1.10.10.10:FF:000005">
    <property type="entry name" value="Two-component system response regulator"/>
    <property type="match status" value="1"/>
</dbReference>
<gene>
    <name evidence="10" type="ORF">F0238_02340</name>
</gene>
<dbReference type="GO" id="GO:0005829">
    <property type="term" value="C:cytosol"/>
    <property type="evidence" value="ECO:0007669"/>
    <property type="project" value="TreeGrafter"/>
</dbReference>
<dbReference type="CDD" id="cd00383">
    <property type="entry name" value="trans_reg_C"/>
    <property type="match status" value="1"/>
</dbReference>
<keyword evidence="4 7" id="KW-0238">DNA-binding</keyword>
<comment type="caution">
    <text evidence="10">The sequence shown here is derived from an EMBL/GenBank/DDBJ whole genome shotgun (WGS) entry which is preliminary data.</text>
</comment>
<dbReference type="RefSeq" id="WP_171351731.1">
    <property type="nucleotide sequence ID" value="NZ_VTXP01000001.1"/>
</dbReference>
<dbReference type="GO" id="GO:0032993">
    <property type="term" value="C:protein-DNA complex"/>
    <property type="evidence" value="ECO:0007669"/>
    <property type="project" value="TreeGrafter"/>
</dbReference>
<dbReference type="GO" id="GO:0000156">
    <property type="term" value="F:phosphorelay response regulator activity"/>
    <property type="evidence" value="ECO:0007669"/>
    <property type="project" value="TreeGrafter"/>
</dbReference>
<dbReference type="EMBL" id="VTXP01000001">
    <property type="protein sequence ID" value="NOJ21563.1"/>
    <property type="molecule type" value="Genomic_DNA"/>
</dbReference>
<evidence type="ECO:0000256" key="1">
    <source>
        <dbReference type="ARBA" id="ARBA00022553"/>
    </source>
</evidence>
<keyword evidence="2" id="KW-0902">Two-component regulatory system</keyword>
<dbReference type="GO" id="GO:0000976">
    <property type="term" value="F:transcription cis-regulatory region binding"/>
    <property type="evidence" value="ECO:0007669"/>
    <property type="project" value="TreeGrafter"/>
</dbReference>
<feature type="modified residue" description="4-aspartylphosphate" evidence="6">
    <location>
        <position position="51"/>
    </location>
</feature>
<dbReference type="PANTHER" id="PTHR48111:SF22">
    <property type="entry name" value="REGULATOR OF RPOS"/>
    <property type="match status" value="1"/>
</dbReference>
<keyword evidence="3" id="KW-0805">Transcription regulation</keyword>
<evidence type="ECO:0000256" key="3">
    <source>
        <dbReference type="ARBA" id="ARBA00023015"/>
    </source>
</evidence>
<feature type="DNA-binding region" description="OmpR/PhoB-type" evidence="7">
    <location>
        <begin position="125"/>
        <end position="223"/>
    </location>
</feature>
<evidence type="ECO:0000256" key="6">
    <source>
        <dbReference type="PROSITE-ProRule" id="PRU00169"/>
    </source>
</evidence>
<reference evidence="10 11" key="1">
    <citation type="submission" date="2019-09" db="EMBL/GenBank/DDBJ databases">
        <title>Draft genome sequencing and comparative genomics of hatchery-associated Vibrios.</title>
        <authorList>
            <person name="Kehlet-Delgado H."/>
            <person name="Mueller R.S."/>
        </authorList>
    </citation>
    <scope>NUCLEOTIDE SEQUENCE [LARGE SCALE GENOMIC DNA]</scope>
    <source>
        <strain evidence="10 11">09-121-3</strain>
    </source>
</reference>
<evidence type="ECO:0000259" key="9">
    <source>
        <dbReference type="PROSITE" id="PS51755"/>
    </source>
</evidence>
<dbReference type="Gene3D" id="1.10.10.10">
    <property type="entry name" value="Winged helix-like DNA-binding domain superfamily/Winged helix DNA-binding domain"/>
    <property type="match status" value="1"/>
</dbReference>